<evidence type="ECO:0000313" key="9">
    <source>
        <dbReference type="EMBL" id="QYF48259.1"/>
    </source>
</evidence>
<evidence type="ECO:0000256" key="5">
    <source>
        <dbReference type="ARBA" id="ARBA00023284"/>
    </source>
</evidence>
<dbReference type="PANTHER" id="PTHR45663">
    <property type="entry name" value="GEO12009P1"/>
    <property type="match status" value="1"/>
</dbReference>
<evidence type="ECO:0000256" key="7">
    <source>
        <dbReference type="PIRNR" id="PIRNR000077"/>
    </source>
</evidence>
<dbReference type="PRINTS" id="PR00421">
    <property type="entry name" value="THIOREDOXIN"/>
</dbReference>
<evidence type="ECO:0000256" key="1">
    <source>
        <dbReference type="ARBA" id="ARBA00008987"/>
    </source>
</evidence>
<dbReference type="CDD" id="cd02947">
    <property type="entry name" value="TRX_family"/>
    <property type="match status" value="1"/>
</dbReference>
<proteinExistence type="inferred from homology"/>
<reference evidence="9 10" key="1">
    <citation type="journal article" date="2022" name="bioRxiv">
        <title>Ecology and evolution of chlamydial symbionts of arthropods.</title>
        <authorList>
            <person name="Halter T."/>
            <person name="Koestlbacher S."/>
            <person name="Collingro A."/>
            <person name="Sixt B.S."/>
            <person name="Toenshoff E.R."/>
            <person name="Hendrickx F."/>
            <person name="Kostanjsek R."/>
            <person name="Horn M."/>
        </authorList>
    </citation>
    <scope>NUCLEOTIDE SEQUENCE [LARGE SCALE GENOMIC DNA]</scope>
    <source>
        <strain evidence="9">W744xW776</strain>
    </source>
</reference>
<dbReference type="SUPFAM" id="SSF52833">
    <property type="entry name" value="Thioredoxin-like"/>
    <property type="match status" value="1"/>
</dbReference>
<comment type="similarity">
    <text evidence="1 7">Belongs to the thioredoxin family.</text>
</comment>
<dbReference type="Gene3D" id="3.40.30.10">
    <property type="entry name" value="Glutaredoxin"/>
    <property type="match status" value="1"/>
</dbReference>
<accession>A0ABX8UZ95</accession>
<dbReference type="InterPro" id="IPR036249">
    <property type="entry name" value="Thioredoxin-like_sf"/>
</dbReference>
<keyword evidence="10" id="KW-1185">Reference proteome</keyword>
<evidence type="ECO:0000313" key="10">
    <source>
        <dbReference type="Proteomes" id="UP000826014"/>
    </source>
</evidence>
<keyword evidence="2" id="KW-0813">Transport</keyword>
<dbReference type="InterPro" id="IPR013766">
    <property type="entry name" value="Thioredoxin_domain"/>
</dbReference>
<dbReference type="InterPro" id="IPR017937">
    <property type="entry name" value="Thioredoxin_CS"/>
</dbReference>
<evidence type="ECO:0000259" key="8">
    <source>
        <dbReference type="PROSITE" id="PS51352"/>
    </source>
</evidence>
<dbReference type="PANTHER" id="PTHR45663:SF11">
    <property type="entry name" value="GEO12009P1"/>
    <property type="match status" value="1"/>
</dbReference>
<dbReference type="PROSITE" id="PS51352">
    <property type="entry name" value="THIOREDOXIN_2"/>
    <property type="match status" value="1"/>
</dbReference>
<keyword evidence="5" id="KW-0676">Redox-active center</keyword>
<dbReference type="PIRSF" id="PIRSF000077">
    <property type="entry name" value="Thioredoxin"/>
    <property type="match status" value="1"/>
</dbReference>
<organism evidence="9 10">
    <name type="scientific">Candidatus Rhabdochlamydia oedothoracis</name>
    <dbReference type="NCBI Taxonomy" id="2720720"/>
    <lineage>
        <taxon>Bacteria</taxon>
        <taxon>Pseudomonadati</taxon>
        <taxon>Chlamydiota</taxon>
        <taxon>Chlamydiia</taxon>
        <taxon>Parachlamydiales</taxon>
        <taxon>Candidatus Rhabdochlamydiaceae</taxon>
        <taxon>Candidatus Rhabdochlamydia</taxon>
    </lineage>
</organism>
<evidence type="ECO:0000256" key="6">
    <source>
        <dbReference type="NCBIfam" id="TIGR01068"/>
    </source>
</evidence>
<keyword evidence="4" id="KW-1015">Disulfide bond</keyword>
<protein>
    <recommendedName>
        <fullName evidence="6 7">Thioredoxin</fullName>
    </recommendedName>
</protein>
<sequence length="105" mass="11883">MSEFIKEILENDFDRETSQGAVLVDFFADWCGPCRQLTPILEEVAKEVKEVNFFKINIDAAQEVAARLEITSIPTLVLFYKGKEVDRVVGLIEADDLKTFLAKAK</sequence>
<dbReference type="NCBIfam" id="TIGR01068">
    <property type="entry name" value="thioredoxin"/>
    <property type="match status" value="1"/>
</dbReference>
<dbReference type="PROSITE" id="PS00194">
    <property type="entry name" value="THIOREDOXIN_1"/>
    <property type="match status" value="1"/>
</dbReference>
<evidence type="ECO:0000256" key="2">
    <source>
        <dbReference type="ARBA" id="ARBA00022448"/>
    </source>
</evidence>
<dbReference type="Pfam" id="PF00085">
    <property type="entry name" value="Thioredoxin"/>
    <property type="match status" value="1"/>
</dbReference>
<name>A0ABX8UZ95_9BACT</name>
<dbReference type="Proteomes" id="UP000826014">
    <property type="component" value="Chromosome"/>
</dbReference>
<evidence type="ECO:0000256" key="4">
    <source>
        <dbReference type="ARBA" id="ARBA00023157"/>
    </source>
</evidence>
<dbReference type="RefSeq" id="WP_215217086.1">
    <property type="nucleotide sequence ID" value="NZ_CP075587.1"/>
</dbReference>
<feature type="domain" description="Thioredoxin" evidence="8">
    <location>
        <begin position="1"/>
        <end position="105"/>
    </location>
</feature>
<gene>
    <name evidence="9" type="ORF">RHABOEDO_000385</name>
</gene>
<keyword evidence="3" id="KW-0249">Electron transport</keyword>
<dbReference type="EMBL" id="CP075587">
    <property type="protein sequence ID" value="QYF48259.1"/>
    <property type="molecule type" value="Genomic_DNA"/>
</dbReference>
<dbReference type="InterPro" id="IPR005746">
    <property type="entry name" value="Thioredoxin"/>
</dbReference>
<evidence type="ECO:0000256" key="3">
    <source>
        <dbReference type="ARBA" id="ARBA00022982"/>
    </source>
</evidence>